<dbReference type="Proteomes" id="UP000658741">
    <property type="component" value="Unassembled WGS sequence"/>
</dbReference>
<reference evidence="1" key="1">
    <citation type="submission" date="2019-05" db="EMBL/GenBank/DDBJ databases">
        <authorList>
            <person name="Hibberd M."/>
        </authorList>
    </citation>
    <scope>NUCLEOTIDE SEQUENCE</scope>
    <source>
        <strain evidence="1">Haemophilus_influenzae_BgEED16</strain>
    </source>
</reference>
<proteinExistence type="predicted"/>
<sequence>MTILKNAISSIQLGIEDFQQISDNPKRVYSSIRNLFAGILLLFKHKLVLLSPAGSDEVLIKKCILPALNNSGEIVLSGKGKKTVDVQSIKDRFKNLNISVKWEEFEKANEIRNNIEHYFEDSNIDSIRNVISKLFPIMRDFIIEHLNENPQELIGDEYWEFLMTEVQIYIGHKKTCQKSLETLTFFNDTVEDIIINKADCPKCGSENILPIQLYSAASTTSYICQSCKDELTYEEIIIPAVESYSSTGRHLAITDGGDDPITHCPECYAETYIYEESMCSSCGHEANHICPLCENTTDILDETCSYCQYKLDKY</sequence>
<dbReference type="EMBL" id="CABFLD010000033">
    <property type="protein sequence ID" value="VTX59641.1"/>
    <property type="molecule type" value="Genomic_DNA"/>
</dbReference>
<dbReference type="AlphaFoldDB" id="A0AAQ0L1Y7"/>
<dbReference type="RefSeq" id="WP_111691028.1">
    <property type="nucleotide sequence ID" value="NZ_CABFLD010000033.1"/>
</dbReference>
<gene>
    <name evidence="1" type="ORF">CAGEJMGA_00802</name>
</gene>
<organism evidence="1 2">
    <name type="scientific">Haemophilus influenzae</name>
    <dbReference type="NCBI Taxonomy" id="727"/>
    <lineage>
        <taxon>Bacteria</taxon>
        <taxon>Pseudomonadati</taxon>
        <taxon>Pseudomonadota</taxon>
        <taxon>Gammaproteobacteria</taxon>
        <taxon>Pasteurellales</taxon>
        <taxon>Pasteurellaceae</taxon>
        <taxon>Haemophilus</taxon>
    </lineage>
</organism>
<accession>A0AAQ0L1Y7</accession>
<name>A0AAQ0L1Y7_HAEIF</name>
<evidence type="ECO:0000313" key="2">
    <source>
        <dbReference type="Proteomes" id="UP000658741"/>
    </source>
</evidence>
<evidence type="ECO:0000313" key="1">
    <source>
        <dbReference type="EMBL" id="VTX59641.1"/>
    </source>
</evidence>
<comment type="caution">
    <text evidence="1">The sequence shown here is derived from an EMBL/GenBank/DDBJ whole genome shotgun (WGS) entry which is preliminary data.</text>
</comment>
<protein>
    <submittedName>
        <fullName evidence="1">Uncharacterized protein</fullName>
    </submittedName>
</protein>